<keyword evidence="2" id="KW-1185">Reference proteome</keyword>
<dbReference type="RefSeq" id="WP_087113420.1">
    <property type="nucleotide sequence ID" value="NZ_FWPT01000030.1"/>
</dbReference>
<evidence type="ECO:0000313" key="2">
    <source>
        <dbReference type="Proteomes" id="UP000196573"/>
    </source>
</evidence>
<proteinExistence type="predicted"/>
<evidence type="ECO:0008006" key="3">
    <source>
        <dbReference type="Google" id="ProtNLM"/>
    </source>
</evidence>
<dbReference type="EMBL" id="FWPT01000030">
    <property type="protein sequence ID" value="SMA50978.1"/>
    <property type="molecule type" value="Genomic_DNA"/>
</dbReference>
<accession>A0A1X7ASA1</accession>
<gene>
    <name evidence="1" type="ORF">EHSB41UT_04801</name>
</gene>
<organism evidence="1 2">
    <name type="scientific">Parendozoicomonas haliclonae</name>
    <dbReference type="NCBI Taxonomy" id="1960125"/>
    <lineage>
        <taxon>Bacteria</taxon>
        <taxon>Pseudomonadati</taxon>
        <taxon>Pseudomonadota</taxon>
        <taxon>Gammaproteobacteria</taxon>
        <taxon>Oceanospirillales</taxon>
        <taxon>Endozoicomonadaceae</taxon>
        <taxon>Parendozoicomonas</taxon>
    </lineage>
</organism>
<protein>
    <recommendedName>
        <fullName evidence="3">DUF2513 domain-containing protein</fullName>
    </recommendedName>
</protein>
<reference evidence="1 2" key="1">
    <citation type="submission" date="2017-03" db="EMBL/GenBank/DDBJ databases">
        <authorList>
            <person name="Afonso C.L."/>
            <person name="Miller P.J."/>
            <person name="Scott M.A."/>
            <person name="Spackman E."/>
            <person name="Goraichik I."/>
            <person name="Dimitrov K.M."/>
            <person name="Suarez D.L."/>
            <person name="Swayne D.E."/>
        </authorList>
    </citation>
    <scope>NUCLEOTIDE SEQUENCE [LARGE SCALE GENOMIC DNA]</scope>
    <source>
        <strain evidence="1">SB41UT1</strain>
    </source>
</reference>
<dbReference type="OrthoDB" id="307608at2"/>
<name>A0A1X7ASA1_9GAMM</name>
<dbReference type="Proteomes" id="UP000196573">
    <property type="component" value="Unassembled WGS sequence"/>
</dbReference>
<evidence type="ECO:0000313" key="1">
    <source>
        <dbReference type="EMBL" id="SMA50978.1"/>
    </source>
</evidence>
<dbReference type="AlphaFoldDB" id="A0A1X7ASA1"/>
<sequence>MKIDIDYIAKILNVFIESDKAYIDISDFQNSGINLDNESNPNGINEKFIFHIEILIDNKLINNDSNSAVSLKDLGIHIFHGTCSVSHKPIRLTQMGHDFSNALNKSDILETLKTNLKDAPFKTIFDGSQKLLEHALKKQLDKIIAE</sequence>